<feature type="domain" description="Histidine kinase" evidence="12">
    <location>
        <begin position="238"/>
        <end position="455"/>
    </location>
</feature>
<evidence type="ECO:0000256" key="7">
    <source>
        <dbReference type="ARBA" id="ARBA00022777"/>
    </source>
</evidence>
<evidence type="ECO:0000259" key="12">
    <source>
        <dbReference type="PROSITE" id="PS50109"/>
    </source>
</evidence>
<keyword evidence="15" id="KW-1185">Reference proteome</keyword>
<keyword evidence="4" id="KW-0597">Phosphoprotein</keyword>
<dbReference type="PRINTS" id="PR00344">
    <property type="entry name" value="BCTRLSENSOR"/>
</dbReference>
<dbReference type="SUPFAM" id="SSF158472">
    <property type="entry name" value="HAMP domain-like"/>
    <property type="match status" value="1"/>
</dbReference>
<dbReference type="InterPro" id="IPR004358">
    <property type="entry name" value="Sig_transdc_His_kin-like_C"/>
</dbReference>
<evidence type="ECO:0000256" key="2">
    <source>
        <dbReference type="ARBA" id="ARBA00004370"/>
    </source>
</evidence>
<dbReference type="EC" id="2.7.13.3" evidence="3"/>
<dbReference type="InterPro" id="IPR003594">
    <property type="entry name" value="HATPase_dom"/>
</dbReference>
<dbReference type="PROSITE" id="PS50885">
    <property type="entry name" value="HAMP"/>
    <property type="match status" value="1"/>
</dbReference>
<dbReference type="SUPFAM" id="SSF55874">
    <property type="entry name" value="ATPase domain of HSP90 chaperone/DNA topoisomerase II/histidine kinase"/>
    <property type="match status" value="1"/>
</dbReference>
<dbReference type="PANTHER" id="PTHR45436:SF5">
    <property type="entry name" value="SENSOR HISTIDINE KINASE TRCS"/>
    <property type="match status" value="1"/>
</dbReference>
<keyword evidence="7 14" id="KW-0418">Kinase</keyword>
<proteinExistence type="predicted"/>
<evidence type="ECO:0000256" key="1">
    <source>
        <dbReference type="ARBA" id="ARBA00000085"/>
    </source>
</evidence>
<dbReference type="SMART" id="SM00387">
    <property type="entry name" value="HATPase_c"/>
    <property type="match status" value="1"/>
</dbReference>
<dbReference type="AlphaFoldDB" id="A0A839GFD9"/>
<sequence>MKIQTKATLLFSALTTLVILVFSGFIYFFTNHYAFEDFYQRLETRVNIASDLHLFLNSNSDKQLVRQMRQAYLEKLQGEREYLLEVPEEGTLKKLKTSGLPQPLLEEALANRTARYRASHTLYLGKLQQVDGKTYLVVVSAQDPYWLEEINTLSRVLLIGFVLSVALVYVIGRRFTWHTFKPVRAIIKNVQGISAENLNLRLVVGNSKDELAELAQTFNDMLTRLETAFETQNNFVSNASHELRTPLTVIKGEAELTLASPGLTPVQRQSVEVILQEANVLRDILTSLLGMAQSGFDGKKQNWEQVRVDELLWLVKESADQLYPGNHIRLDFAQMPTEEEQLLVKGNVNLLKLAVSNIVMNACKYSRNQEVVLGIKAENTFVAVVVRDKGIGIPEPELPHIFVPFFRASNTASFEGHGVGLPLALNIVRLHKGSIIINTQVDIGTEIKVLLPTIDASAP</sequence>
<dbReference type="Gene3D" id="3.30.565.10">
    <property type="entry name" value="Histidine kinase-like ATPase, C-terminal domain"/>
    <property type="match status" value="1"/>
</dbReference>
<dbReference type="SMART" id="SM00388">
    <property type="entry name" value="HisKA"/>
    <property type="match status" value="1"/>
</dbReference>
<dbReference type="EMBL" id="JACJIQ010000001">
    <property type="protein sequence ID" value="MBA9075389.1"/>
    <property type="molecule type" value="Genomic_DNA"/>
</dbReference>
<evidence type="ECO:0000256" key="6">
    <source>
        <dbReference type="ARBA" id="ARBA00022692"/>
    </source>
</evidence>
<dbReference type="Pfam" id="PF02518">
    <property type="entry name" value="HATPase_c"/>
    <property type="match status" value="1"/>
</dbReference>
<gene>
    <name evidence="14" type="ORF">FHS90_000086</name>
</gene>
<dbReference type="GO" id="GO:0016020">
    <property type="term" value="C:membrane"/>
    <property type="evidence" value="ECO:0007669"/>
    <property type="project" value="UniProtKB-SubCell"/>
</dbReference>
<dbReference type="CDD" id="cd00075">
    <property type="entry name" value="HATPase"/>
    <property type="match status" value="1"/>
</dbReference>
<dbReference type="Pfam" id="PF00672">
    <property type="entry name" value="HAMP"/>
    <property type="match status" value="1"/>
</dbReference>
<dbReference type="SUPFAM" id="SSF47384">
    <property type="entry name" value="Homodimeric domain of signal transducing histidine kinase"/>
    <property type="match status" value="1"/>
</dbReference>
<dbReference type="CDD" id="cd00082">
    <property type="entry name" value="HisKA"/>
    <property type="match status" value="1"/>
</dbReference>
<dbReference type="Proteomes" id="UP000563094">
    <property type="component" value="Unassembled WGS sequence"/>
</dbReference>
<evidence type="ECO:0000256" key="10">
    <source>
        <dbReference type="ARBA" id="ARBA00023136"/>
    </source>
</evidence>
<dbReference type="InterPro" id="IPR003660">
    <property type="entry name" value="HAMP_dom"/>
</dbReference>
<dbReference type="Pfam" id="PF00512">
    <property type="entry name" value="HisKA"/>
    <property type="match status" value="1"/>
</dbReference>
<evidence type="ECO:0000256" key="3">
    <source>
        <dbReference type="ARBA" id="ARBA00012438"/>
    </source>
</evidence>
<dbReference type="InterPro" id="IPR050428">
    <property type="entry name" value="TCS_sensor_his_kinase"/>
</dbReference>
<evidence type="ECO:0000313" key="15">
    <source>
        <dbReference type="Proteomes" id="UP000563094"/>
    </source>
</evidence>
<dbReference type="PANTHER" id="PTHR45436">
    <property type="entry name" value="SENSOR HISTIDINE KINASE YKOH"/>
    <property type="match status" value="1"/>
</dbReference>
<dbReference type="InterPro" id="IPR036097">
    <property type="entry name" value="HisK_dim/P_sf"/>
</dbReference>
<dbReference type="InterPro" id="IPR005467">
    <property type="entry name" value="His_kinase_dom"/>
</dbReference>
<keyword evidence="6 11" id="KW-0812">Transmembrane</keyword>
<reference evidence="14 15" key="1">
    <citation type="submission" date="2020-08" db="EMBL/GenBank/DDBJ databases">
        <title>Genomic Encyclopedia of Type Strains, Phase IV (KMG-IV): sequencing the most valuable type-strain genomes for metagenomic binning, comparative biology and taxonomic classification.</title>
        <authorList>
            <person name="Goeker M."/>
        </authorList>
    </citation>
    <scope>NUCLEOTIDE SEQUENCE [LARGE SCALE GENOMIC DNA]</scope>
    <source>
        <strain evidence="14 15">DSM 29854</strain>
    </source>
</reference>
<dbReference type="Gene3D" id="6.10.340.10">
    <property type="match status" value="1"/>
</dbReference>
<evidence type="ECO:0000259" key="13">
    <source>
        <dbReference type="PROSITE" id="PS50885"/>
    </source>
</evidence>
<dbReference type="CDD" id="cd06225">
    <property type="entry name" value="HAMP"/>
    <property type="match status" value="1"/>
</dbReference>
<dbReference type="Gene3D" id="1.10.287.130">
    <property type="match status" value="1"/>
</dbReference>
<dbReference type="PROSITE" id="PS50109">
    <property type="entry name" value="HIS_KIN"/>
    <property type="match status" value="1"/>
</dbReference>
<name>A0A839GFD9_9BACT</name>
<keyword evidence="10 11" id="KW-0472">Membrane</keyword>
<comment type="subcellular location">
    <subcellularLocation>
        <location evidence="2">Membrane</location>
    </subcellularLocation>
</comment>
<comment type="catalytic activity">
    <reaction evidence="1">
        <text>ATP + protein L-histidine = ADP + protein N-phospho-L-histidine.</text>
        <dbReference type="EC" id="2.7.13.3"/>
    </reaction>
</comment>
<dbReference type="RefSeq" id="WP_066836176.1">
    <property type="nucleotide sequence ID" value="NZ_JACJIQ010000001.1"/>
</dbReference>
<dbReference type="InterPro" id="IPR036890">
    <property type="entry name" value="HATPase_C_sf"/>
</dbReference>
<keyword evidence="5" id="KW-0808">Transferase</keyword>
<evidence type="ECO:0000256" key="4">
    <source>
        <dbReference type="ARBA" id="ARBA00022553"/>
    </source>
</evidence>
<evidence type="ECO:0000256" key="11">
    <source>
        <dbReference type="SAM" id="Phobius"/>
    </source>
</evidence>
<evidence type="ECO:0000256" key="5">
    <source>
        <dbReference type="ARBA" id="ARBA00022679"/>
    </source>
</evidence>
<organism evidence="14 15">
    <name type="scientific">Rufibacter quisquiliarum</name>
    <dbReference type="NCBI Taxonomy" id="1549639"/>
    <lineage>
        <taxon>Bacteria</taxon>
        <taxon>Pseudomonadati</taxon>
        <taxon>Bacteroidota</taxon>
        <taxon>Cytophagia</taxon>
        <taxon>Cytophagales</taxon>
        <taxon>Hymenobacteraceae</taxon>
        <taxon>Rufibacter</taxon>
    </lineage>
</organism>
<feature type="transmembrane region" description="Helical" evidence="11">
    <location>
        <begin position="7"/>
        <end position="29"/>
    </location>
</feature>
<dbReference type="InterPro" id="IPR003661">
    <property type="entry name" value="HisK_dim/P_dom"/>
</dbReference>
<accession>A0A839GFD9</accession>
<keyword evidence="9" id="KW-0902">Two-component regulatory system</keyword>
<evidence type="ECO:0000313" key="14">
    <source>
        <dbReference type="EMBL" id="MBA9075389.1"/>
    </source>
</evidence>
<dbReference type="SMART" id="SM00304">
    <property type="entry name" value="HAMP"/>
    <property type="match status" value="1"/>
</dbReference>
<keyword evidence="8 11" id="KW-1133">Transmembrane helix</keyword>
<evidence type="ECO:0000256" key="8">
    <source>
        <dbReference type="ARBA" id="ARBA00022989"/>
    </source>
</evidence>
<feature type="domain" description="HAMP" evidence="13">
    <location>
        <begin position="177"/>
        <end position="230"/>
    </location>
</feature>
<evidence type="ECO:0000256" key="9">
    <source>
        <dbReference type="ARBA" id="ARBA00023012"/>
    </source>
</evidence>
<feature type="transmembrane region" description="Helical" evidence="11">
    <location>
        <begin position="153"/>
        <end position="172"/>
    </location>
</feature>
<protein>
    <recommendedName>
        <fullName evidence="3">histidine kinase</fullName>
        <ecNumber evidence="3">2.7.13.3</ecNumber>
    </recommendedName>
</protein>
<dbReference type="GO" id="GO:0000155">
    <property type="term" value="F:phosphorelay sensor kinase activity"/>
    <property type="evidence" value="ECO:0007669"/>
    <property type="project" value="InterPro"/>
</dbReference>
<comment type="caution">
    <text evidence="14">The sequence shown here is derived from an EMBL/GenBank/DDBJ whole genome shotgun (WGS) entry which is preliminary data.</text>
</comment>